<dbReference type="PROSITE" id="PS00557">
    <property type="entry name" value="FMN_HYDROXY_ACID_DH_1"/>
    <property type="match status" value="1"/>
</dbReference>
<evidence type="ECO:0000256" key="6">
    <source>
        <dbReference type="PIRSR" id="PIRSR000138-1"/>
    </source>
</evidence>
<feature type="binding site" evidence="7">
    <location>
        <position position="165"/>
    </location>
    <ligand>
        <name>FMN</name>
        <dbReference type="ChEBI" id="CHEBI:58210"/>
    </ligand>
</feature>
<keyword evidence="3 7" id="KW-0288">FMN</keyword>
<evidence type="ECO:0000256" key="5">
    <source>
        <dbReference type="ARBA" id="ARBA00024042"/>
    </source>
</evidence>
<feature type="domain" description="FMN hydroxy acid dehydrogenase" evidence="8">
    <location>
        <begin position="1"/>
        <end position="380"/>
    </location>
</feature>
<evidence type="ECO:0000256" key="2">
    <source>
        <dbReference type="ARBA" id="ARBA00022630"/>
    </source>
</evidence>
<sequence length="386" mass="42181">MEDPITIAEVEALAQKRLPRAVYDYYACGADDQHALRRNVDKFSEITVLPRVLCDVTTIDTSTEIFGCRTPLPIAFAPSAMQKLAGGEGELDVARAAAKMALPMTLSTQSTMSLEDVADTARATVGDGVPAPPLWFQMYMTPDAVRNESLIQRAEAAGYEALVLTVDTPILGNRLNERKTPLVLPPHLRYGNFETKRPNRPTLNRELMDARTALQADAILKAARKDMHDASLTWDVLPALRRMTRLRIIMKGIMAPTDARKAVEYGADAIVVSNHGGRQLDCVPSTIEVLPSISEAVQGKIPVIVDGGIRRGSDVFKAIALGADLVMIGRPILWGLSYKGQEGVETVVNILERELYRTMALAGVTNTRDIRNCTLFSRSGISLAKL</sequence>
<feature type="binding site" evidence="7">
    <location>
        <position position="25"/>
    </location>
    <ligand>
        <name>glyoxylate</name>
        <dbReference type="ChEBI" id="CHEBI:36655"/>
    </ligand>
</feature>
<dbReference type="InterPro" id="IPR000262">
    <property type="entry name" value="FMN-dep_DH"/>
</dbReference>
<feature type="binding site" evidence="7">
    <location>
        <position position="107"/>
    </location>
    <ligand>
        <name>FMN</name>
        <dbReference type="ChEBI" id="CHEBI:58210"/>
    </ligand>
</feature>
<dbReference type="InterPro" id="IPR008259">
    <property type="entry name" value="FMN_hydac_DH_AS"/>
</dbReference>
<dbReference type="Proteomes" id="UP000326877">
    <property type="component" value="Unassembled WGS sequence"/>
</dbReference>
<dbReference type="Pfam" id="PF01070">
    <property type="entry name" value="FMN_dh"/>
    <property type="match status" value="1"/>
</dbReference>
<feature type="binding site" evidence="7">
    <location>
        <begin position="306"/>
        <end position="310"/>
    </location>
    <ligand>
        <name>FMN</name>
        <dbReference type="ChEBI" id="CHEBI:58210"/>
    </ligand>
</feature>
<feature type="binding site" evidence="7">
    <location>
        <begin position="78"/>
        <end position="80"/>
    </location>
    <ligand>
        <name>FMN</name>
        <dbReference type="ChEBI" id="CHEBI:58210"/>
    </ligand>
</feature>
<dbReference type="OrthoDB" id="1925334at2759"/>
<name>A0A5N7CH73_PETAA</name>
<comment type="similarity">
    <text evidence="5">Belongs to the FMN-dependent alpha-hydroxy acid dehydrogenase family.</text>
</comment>
<feature type="active site" description="Proton acceptor" evidence="6">
    <location>
        <position position="275"/>
    </location>
</feature>
<reference evidence="9" key="1">
    <citation type="submission" date="2019-04" db="EMBL/GenBank/DDBJ databases">
        <title>Friends and foes A comparative genomics studyof 23 Aspergillus species from section Flavi.</title>
        <authorList>
            <consortium name="DOE Joint Genome Institute"/>
            <person name="Kjaerbolling I."/>
            <person name="Vesth T."/>
            <person name="Frisvad J.C."/>
            <person name="Nybo J.L."/>
            <person name="Theobald S."/>
            <person name="Kildgaard S."/>
            <person name="Isbrandt T."/>
            <person name="Kuo A."/>
            <person name="Sato A."/>
            <person name="Lyhne E.K."/>
            <person name="Kogle M.E."/>
            <person name="Wiebenga A."/>
            <person name="Kun R.S."/>
            <person name="Lubbers R.J."/>
            <person name="Makela M.R."/>
            <person name="Barry K."/>
            <person name="Chovatia M."/>
            <person name="Clum A."/>
            <person name="Daum C."/>
            <person name="Haridas S."/>
            <person name="He G."/>
            <person name="LaButti K."/>
            <person name="Lipzen A."/>
            <person name="Mondo S."/>
            <person name="Riley R."/>
            <person name="Salamov A."/>
            <person name="Simmons B.A."/>
            <person name="Magnuson J.K."/>
            <person name="Henrissat B."/>
            <person name="Mortensen U.H."/>
            <person name="Larsen T.O."/>
            <person name="Devries R.P."/>
            <person name="Grigoriev I.V."/>
            <person name="Machida M."/>
            <person name="Baker S.E."/>
            <person name="Andersen M.R."/>
        </authorList>
    </citation>
    <scope>NUCLEOTIDE SEQUENCE [LARGE SCALE GENOMIC DNA]</scope>
    <source>
        <strain evidence="9">IBT 14317</strain>
    </source>
</reference>
<keyword evidence="2 7" id="KW-0285">Flavoprotein</keyword>
<dbReference type="InterPro" id="IPR037396">
    <property type="entry name" value="FMN_HAD"/>
</dbReference>
<dbReference type="FunFam" id="3.20.20.70:FF:000029">
    <property type="entry name" value="L-lactate dehydrogenase"/>
    <property type="match status" value="1"/>
</dbReference>
<feature type="binding site" evidence="7">
    <location>
        <position position="275"/>
    </location>
    <ligand>
        <name>glyoxylate</name>
        <dbReference type="ChEBI" id="CHEBI:36655"/>
    </ligand>
</feature>
<evidence type="ECO:0000259" key="8">
    <source>
        <dbReference type="PROSITE" id="PS51349"/>
    </source>
</evidence>
<evidence type="ECO:0000256" key="1">
    <source>
        <dbReference type="ARBA" id="ARBA00001917"/>
    </source>
</evidence>
<dbReference type="PANTHER" id="PTHR10578:SF149">
    <property type="entry name" value="2-HYDROXYACID OXIDASE 2"/>
    <property type="match status" value="1"/>
</dbReference>
<protein>
    <submittedName>
        <fullName evidence="9">FMN-dependent dehydrogenase</fullName>
    </submittedName>
</protein>
<feature type="binding site" evidence="7">
    <location>
        <position position="137"/>
    </location>
    <ligand>
        <name>FMN</name>
        <dbReference type="ChEBI" id="CHEBI:58210"/>
    </ligand>
</feature>
<feature type="binding site" evidence="7">
    <location>
        <position position="278"/>
    </location>
    <ligand>
        <name>glyoxylate</name>
        <dbReference type="ChEBI" id="CHEBI:36655"/>
    </ligand>
</feature>
<feature type="binding site" evidence="7">
    <location>
        <position position="273"/>
    </location>
    <ligand>
        <name>FMN</name>
        <dbReference type="ChEBI" id="CHEBI:58210"/>
    </ligand>
</feature>
<dbReference type="InterPro" id="IPR013785">
    <property type="entry name" value="Aldolase_TIM"/>
</dbReference>
<dbReference type="SUPFAM" id="SSF51395">
    <property type="entry name" value="FMN-linked oxidoreductases"/>
    <property type="match status" value="1"/>
</dbReference>
<dbReference type="InterPro" id="IPR012133">
    <property type="entry name" value="Alpha-hydoxy_acid_DH_FMN"/>
</dbReference>
<proteinExistence type="inferred from homology"/>
<accession>A0A5N7CH73</accession>
<dbReference type="GO" id="GO:0010181">
    <property type="term" value="F:FMN binding"/>
    <property type="evidence" value="ECO:0007669"/>
    <property type="project" value="InterPro"/>
</dbReference>
<evidence type="ECO:0000256" key="3">
    <source>
        <dbReference type="ARBA" id="ARBA00022643"/>
    </source>
</evidence>
<dbReference type="AlphaFoldDB" id="A0A5N7CH73"/>
<organism evidence="9">
    <name type="scientific">Petromyces alliaceus</name>
    <name type="common">Aspergillus alliaceus</name>
    <dbReference type="NCBI Taxonomy" id="209559"/>
    <lineage>
        <taxon>Eukaryota</taxon>
        <taxon>Fungi</taxon>
        <taxon>Dikarya</taxon>
        <taxon>Ascomycota</taxon>
        <taxon>Pezizomycotina</taxon>
        <taxon>Eurotiomycetes</taxon>
        <taxon>Eurotiomycetidae</taxon>
        <taxon>Eurotiales</taxon>
        <taxon>Aspergillaceae</taxon>
        <taxon>Aspergillus</taxon>
        <taxon>Aspergillus subgen. Circumdati</taxon>
    </lineage>
</organism>
<evidence type="ECO:0000313" key="9">
    <source>
        <dbReference type="EMBL" id="KAE8393128.1"/>
    </source>
</evidence>
<dbReference type="Gene3D" id="3.20.20.70">
    <property type="entry name" value="Aldolase class I"/>
    <property type="match status" value="1"/>
</dbReference>
<feature type="binding site" evidence="7">
    <location>
        <position position="139"/>
    </location>
    <ligand>
        <name>glyoxylate</name>
        <dbReference type="ChEBI" id="CHEBI:36655"/>
    </ligand>
</feature>
<dbReference type="PROSITE" id="PS51349">
    <property type="entry name" value="FMN_HYDROXY_ACID_DH_2"/>
    <property type="match status" value="1"/>
</dbReference>
<dbReference type="GO" id="GO:0016614">
    <property type="term" value="F:oxidoreductase activity, acting on CH-OH group of donors"/>
    <property type="evidence" value="ECO:0007669"/>
    <property type="project" value="UniProtKB-ARBA"/>
</dbReference>
<feature type="binding site" evidence="7">
    <location>
        <begin position="329"/>
        <end position="330"/>
    </location>
    <ligand>
        <name>FMN</name>
        <dbReference type="ChEBI" id="CHEBI:58210"/>
    </ligand>
</feature>
<dbReference type="PIRSF" id="PIRSF000138">
    <property type="entry name" value="Al-hdrx_acd_dh"/>
    <property type="match status" value="1"/>
</dbReference>
<feature type="binding site" evidence="7">
    <location>
        <position position="251"/>
    </location>
    <ligand>
        <name>FMN</name>
        <dbReference type="ChEBI" id="CHEBI:58210"/>
    </ligand>
</feature>
<evidence type="ECO:0000256" key="7">
    <source>
        <dbReference type="PIRSR" id="PIRSR000138-2"/>
    </source>
</evidence>
<comment type="cofactor">
    <cofactor evidence="1">
        <name>FMN</name>
        <dbReference type="ChEBI" id="CHEBI:58210"/>
    </cofactor>
</comment>
<dbReference type="PANTHER" id="PTHR10578">
    <property type="entry name" value="S -2-HYDROXY-ACID OXIDASE-RELATED"/>
    <property type="match status" value="1"/>
</dbReference>
<feature type="binding site" evidence="7">
    <location>
        <position position="174"/>
    </location>
    <ligand>
        <name>glyoxylate</name>
        <dbReference type="ChEBI" id="CHEBI:36655"/>
    </ligand>
</feature>
<keyword evidence="4" id="KW-0560">Oxidoreductase</keyword>
<gene>
    <name evidence="9" type="ORF">BDV23DRAFT_192053</name>
</gene>
<dbReference type="EMBL" id="ML735232">
    <property type="protein sequence ID" value="KAE8393128.1"/>
    <property type="molecule type" value="Genomic_DNA"/>
</dbReference>
<evidence type="ECO:0000256" key="4">
    <source>
        <dbReference type="ARBA" id="ARBA00023002"/>
    </source>
</evidence>
<dbReference type="CDD" id="cd02809">
    <property type="entry name" value="alpha_hydroxyacid_oxid_FMN"/>
    <property type="match status" value="1"/>
</dbReference>